<accession>A0AAV4GD17</accession>
<evidence type="ECO:0000313" key="3">
    <source>
        <dbReference type="EMBL" id="GFR83297.1"/>
    </source>
</evidence>
<dbReference type="EMBL" id="BMAT01004921">
    <property type="protein sequence ID" value="GFR83297.1"/>
    <property type="molecule type" value="Genomic_DNA"/>
</dbReference>
<organism evidence="3 4">
    <name type="scientific">Elysia marginata</name>
    <dbReference type="NCBI Taxonomy" id="1093978"/>
    <lineage>
        <taxon>Eukaryota</taxon>
        <taxon>Metazoa</taxon>
        <taxon>Spiralia</taxon>
        <taxon>Lophotrochozoa</taxon>
        <taxon>Mollusca</taxon>
        <taxon>Gastropoda</taxon>
        <taxon>Heterobranchia</taxon>
        <taxon>Euthyneura</taxon>
        <taxon>Panpulmonata</taxon>
        <taxon>Sacoglossa</taxon>
        <taxon>Placobranchoidea</taxon>
        <taxon>Plakobranchidae</taxon>
        <taxon>Elysia</taxon>
    </lineage>
</organism>
<proteinExistence type="predicted"/>
<dbReference type="AlphaFoldDB" id="A0AAV4GD17"/>
<evidence type="ECO:0000256" key="2">
    <source>
        <dbReference type="SAM" id="Phobius"/>
    </source>
</evidence>
<reference evidence="3 4" key="1">
    <citation type="journal article" date="2021" name="Elife">
        <title>Chloroplast acquisition without the gene transfer in kleptoplastic sea slugs, Plakobranchus ocellatus.</title>
        <authorList>
            <person name="Maeda T."/>
            <person name="Takahashi S."/>
            <person name="Yoshida T."/>
            <person name="Shimamura S."/>
            <person name="Takaki Y."/>
            <person name="Nagai Y."/>
            <person name="Toyoda A."/>
            <person name="Suzuki Y."/>
            <person name="Arimoto A."/>
            <person name="Ishii H."/>
            <person name="Satoh N."/>
            <person name="Nishiyama T."/>
            <person name="Hasebe M."/>
            <person name="Maruyama T."/>
            <person name="Minagawa J."/>
            <person name="Obokata J."/>
            <person name="Shigenobu S."/>
        </authorList>
    </citation>
    <scope>NUCLEOTIDE SEQUENCE [LARGE SCALE GENOMIC DNA]</scope>
</reference>
<evidence type="ECO:0000313" key="4">
    <source>
        <dbReference type="Proteomes" id="UP000762676"/>
    </source>
</evidence>
<name>A0AAV4GD17_9GAST</name>
<keyword evidence="4" id="KW-1185">Reference proteome</keyword>
<sequence>MLSSTVPSLVAYIMESLEQVDPTLAAFWQGFPCPPPWKEELLFRLNWTGCVGVEKGELMLSFMADKCNIRHDGKRILPDLIDGGKNGGGSLDGAGRGGDGLMVEEDCGLPCQVVISVICVLFLALLFIGIVVCVRRHRSKSSSPTHQSSLTAHPDGTKYYTSCHYACAPVVARQLQTSLNGDRAETSVLPSAVTGANGHYQPGSYPQHSCVQANYEHHHLLIPHPHHHHHRHLQQQQPPPRLINTPYGPVPAHTSSMIVPNHHFSPGPNHPYSLRKLDGGIAGYSSTSGNSNSDPVYESIDSDSARHTSLSEEGYCEYCDCGGHYTGDVNAMRPVMPNLDRNVGGLVPAPSTNEPFQPLHHERPAFFNGGGNNNFFAADQFQKQLNAKEAVEHVEGNYVPTSEIELPPSHNTEDPPTPCPPMAGYYDGSGPQTLPLRPLRAKPYEGRDGTSELDRAQTLTSGGVTRDNHDELVPLNMTEGPVFPSDDAGMALLGGEPNTGNNQSMRRRPNMSKKEGVSGNDSSHEGSIRRPIPSLHPHYFLANHADPKS</sequence>
<keyword evidence="2" id="KW-0472">Membrane</keyword>
<keyword evidence="2" id="KW-0812">Transmembrane</keyword>
<feature type="transmembrane region" description="Helical" evidence="2">
    <location>
        <begin position="113"/>
        <end position="134"/>
    </location>
</feature>
<evidence type="ECO:0000256" key="1">
    <source>
        <dbReference type="SAM" id="MobiDB-lite"/>
    </source>
</evidence>
<feature type="region of interest" description="Disordered" evidence="1">
    <location>
        <begin position="401"/>
        <end position="549"/>
    </location>
</feature>
<protein>
    <recommendedName>
        <fullName evidence="5">Anti-proliferative protein domain-containing protein</fullName>
    </recommendedName>
</protein>
<feature type="compositionally biased region" description="Basic and acidic residues" evidence="1">
    <location>
        <begin position="512"/>
        <end position="528"/>
    </location>
</feature>
<keyword evidence="2" id="KW-1133">Transmembrane helix</keyword>
<dbReference type="Proteomes" id="UP000762676">
    <property type="component" value="Unassembled WGS sequence"/>
</dbReference>
<comment type="caution">
    <text evidence="3">The sequence shown here is derived from an EMBL/GenBank/DDBJ whole genome shotgun (WGS) entry which is preliminary data.</text>
</comment>
<evidence type="ECO:0008006" key="5">
    <source>
        <dbReference type="Google" id="ProtNLM"/>
    </source>
</evidence>
<feature type="compositionally biased region" description="Basic and acidic residues" evidence="1">
    <location>
        <begin position="442"/>
        <end position="455"/>
    </location>
</feature>
<gene>
    <name evidence="3" type="ORF">ElyMa_002386300</name>
</gene>